<proteinExistence type="predicted"/>
<dbReference type="InterPro" id="IPR011006">
    <property type="entry name" value="CheY-like_superfamily"/>
</dbReference>
<evidence type="ECO:0000256" key="5">
    <source>
        <dbReference type="ARBA" id="ARBA00022777"/>
    </source>
</evidence>
<dbReference type="InterPro" id="IPR004358">
    <property type="entry name" value="Sig_transdc_His_kin-like_C"/>
</dbReference>
<dbReference type="InterPro" id="IPR036890">
    <property type="entry name" value="HATPase_C_sf"/>
</dbReference>
<feature type="modified residue" description="4-aspartylphosphate" evidence="6">
    <location>
        <position position="54"/>
    </location>
</feature>
<dbReference type="Pfam" id="PF00072">
    <property type="entry name" value="Response_reg"/>
    <property type="match status" value="1"/>
</dbReference>
<name>A0A1F6GQB5_9PROT</name>
<organism evidence="9 10">
    <name type="scientific">Candidatus Lambdaproteobacteria bacterium RIFOXYD2_FULL_56_26</name>
    <dbReference type="NCBI Taxonomy" id="1817773"/>
    <lineage>
        <taxon>Bacteria</taxon>
        <taxon>Pseudomonadati</taxon>
        <taxon>Pseudomonadota</taxon>
        <taxon>Candidatus Lambdaproteobacteria</taxon>
    </lineage>
</organism>
<comment type="catalytic activity">
    <reaction evidence="1">
        <text>ATP + protein L-histidine = ADP + protein N-phospho-L-histidine.</text>
        <dbReference type="EC" id="2.7.13.3"/>
    </reaction>
</comment>
<dbReference type="Gene3D" id="3.30.565.10">
    <property type="entry name" value="Histidine kinase-like ATPase, C-terminal domain"/>
    <property type="match status" value="1"/>
</dbReference>
<evidence type="ECO:0000256" key="2">
    <source>
        <dbReference type="ARBA" id="ARBA00012438"/>
    </source>
</evidence>
<dbReference type="CDD" id="cd19920">
    <property type="entry name" value="REC_PA4781-like"/>
    <property type="match status" value="1"/>
</dbReference>
<gene>
    <name evidence="9" type="ORF">A2557_09260</name>
</gene>
<dbReference type="EC" id="2.7.13.3" evidence="2"/>
<sequence length="365" mass="39638">MTQAPILIIDDNPKNVQLAAQSLAGIGRPLAFAQNGTDAISQAGLLQPDLILLDVMMPGMDGFEVCKALKQDPKTQSIPIIFLTAKSDAESLTKGFEVGGVDYVAKPFLPAELRARVETHLALRQTTQALLESNQTKDRFFSIISHDLKVPFNGLIGIANLLVEEFDQLTKEEMLPFLEGLQKSAQYGFHLLVQLLDWSRTQTGHIQWEPSSIDLTQVGQETLGLLREAAVQKKITLSLELGETTPVQADHKMIQTILRNLVSNAIKFTPNGGQVILGASASEAGWSVYVKDTGVGISENNLQKLFLLDQQFYTAGTAGEEGTGLGLLLCHEFAKAHGTRLAVESTVGQGTRFSFTLPFAAPPQD</sequence>
<evidence type="ECO:0000259" key="8">
    <source>
        <dbReference type="PROSITE" id="PS50110"/>
    </source>
</evidence>
<dbReference type="GO" id="GO:0009927">
    <property type="term" value="F:histidine phosphotransfer kinase activity"/>
    <property type="evidence" value="ECO:0007669"/>
    <property type="project" value="TreeGrafter"/>
</dbReference>
<dbReference type="InterPro" id="IPR003661">
    <property type="entry name" value="HisK_dim/P_dom"/>
</dbReference>
<dbReference type="CDD" id="cd00082">
    <property type="entry name" value="HisKA"/>
    <property type="match status" value="1"/>
</dbReference>
<dbReference type="PROSITE" id="PS50109">
    <property type="entry name" value="HIS_KIN"/>
    <property type="match status" value="1"/>
</dbReference>
<dbReference type="PANTHER" id="PTHR43047:SF72">
    <property type="entry name" value="OSMOSENSING HISTIDINE PROTEIN KINASE SLN1"/>
    <property type="match status" value="1"/>
</dbReference>
<keyword evidence="4" id="KW-0808">Transferase</keyword>
<dbReference type="SUPFAM" id="SSF52172">
    <property type="entry name" value="CheY-like"/>
    <property type="match status" value="1"/>
</dbReference>
<dbReference type="Pfam" id="PF00512">
    <property type="entry name" value="HisKA"/>
    <property type="match status" value="1"/>
</dbReference>
<dbReference type="SUPFAM" id="SSF47384">
    <property type="entry name" value="Homodimeric domain of signal transducing histidine kinase"/>
    <property type="match status" value="1"/>
</dbReference>
<dbReference type="EMBL" id="MFNF01000046">
    <property type="protein sequence ID" value="OGH00376.1"/>
    <property type="molecule type" value="Genomic_DNA"/>
</dbReference>
<evidence type="ECO:0000256" key="6">
    <source>
        <dbReference type="PROSITE-ProRule" id="PRU00169"/>
    </source>
</evidence>
<dbReference type="AlphaFoldDB" id="A0A1F6GQB5"/>
<evidence type="ECO:0000256" key="3">
    <source>
        <dbReference type="ARBA" id="ARBA00022553"/>
    </source>
</evidence>
<dbReference type="InterPro" id="IPR001789">
    <property type="entry name" value="Sig_transdc_resp-reg_receiver"/>
</dbReference>
<comment type="caution">
    <text evidence="9">The sequence shown here is derived from an EMBL/GenBank/DDBJ whole genome shotgun (WGS) entry which is preliminary data.</text>
</comment>
<dbReference type="Gene3D" id="3.40.50.2300">
    <property type="match status" value="1"/>
</dbReference>
<dbReference type="PROSITE" id="PS50110">
    <property type="entry name" value="RESPONSE_REGULATORY"/>
    <property type="match status" value="1"/>
</dbReference>
<dbReference type="InterPro" id="IPR036097">
    <property type="entry name" value="HisK_dim/P_sf"/>
</dbReference>
<reference evidence="9 10" key="1">
    <citation type="journal article" date="2016" name="Nat. Commun.">
        <title>Thousands of microbial genomes shed light on interconnected biogeochemical processes in an aquifer system.</title>
        <authorList>
            <person name="Anantharaman K."/>
            <person name="Brown C.T."/>
            <person name="Hug L.A."/>
            <person name="Sharon I."/>
            <person name="Castelle C.J."/>
            <person name="Probst A.J."/>
            <person name="Thomas B.C."/>
            <person name="Singh A."/>
            <person name="Wilkins M.J."/>
            <person name="Karaoz U."/>
            <person name="Brodie E.L."/>
            <person name="Williams K.H."/>
            <person name="Hubbard S.S."/>
            <person name="Banfield J.F."/>
        </authorList>
    </citation>
    <scope>NUCLEOTIDE SEQUENCE [LARGE SCALE GENOMIC DNA]</scope>
</reference>
<dbReference type="InterPro" id="IPR005467">
    <property type="entry name" value="His_kinase_dom"/>
</dbReference>
<keyword evidence="5" id="KW-0418">Kinase</keyword>
<dbReference type="SUPFAM" id="SSF55874">
    <property type="entry name" value="ATPase domain of HSP90 chaperone/DNA topoisomerase II/histidine kinase"/>
    <property type="match status" value="1"/>
</dbReference>
<dbReference type="FunFam" id="3.30.565.10:FF:000006">
    <property type="entry name" value="Sensor histidine kinase WalK"/>
    <property type="match status" value="1"/>
</dbReference>
<dbReference type="GO" id="GO:0000155">
    <property type="term" value="F:phosphorelay sensor kinase activity"/>
    <property type="evidence" value="ECO:0007669"/>
    <property type="project" value="InterPro"/>
</dbReference>
<dbReference type="SMART" id="SM00387">
    <property type="entry name" value="HATPase_c"/>
    <property type="match status" value="1"/>
</dbReference>
<evidence type="ECO:0000313" key="9">
    <source>
        <dbReference type="EMBL" id="OGH00376.1"/>
    </source>
</evidence>
<evidence type="ECO:0000256" key="4">
    <source>
        <dbReference type="ARBA" id="ARBA00022679"/>
    </source>
</evidence>
<dbReference type="SMART" id="SM00448">
    <property type="entry name" value="REC"/>
    <property type="match status" value="1"/>
</dbReference>
<dbReference type="Proteomes" id="UP000177583">
    <property type="component" value="Unassembled WGS sequence"/>
</dbReference>
<dbReference type="InterPro" id="IPR003594">
    <property type="entry name" value="HATPase_dom"/>
</dbReference>
<evidence type="ECO:0000259" key="7">
    <source>
        <dbReference type="PROSITE" id="PS50109"/>
    </source>
</evidence>
<keyword evidence="3 6" id="KW-0597">Phosphoprotein</keyword>
<feature type="domain" description="Histidine kinase" evidence="7">
    <location>
        <begin position="143"/>
        <end position="361"/>
    </location>
</feature>
<dbReference type="GO" id="GO:0005886">
    <property type="term" value="C:plasma membrane"/>
    <property type="evidence" value="ECO:0007669"/>
    <property type="project" value="TreeGrafter"/>
</dbReference>
<evidence type="ECO:0000256" key="1">
    <source>
        <dbReference type="ARBA" id="ARBA00000085"/>
    </source>
</evidence>
<dbReference type="PANTHER" id="PTHR43047">
    <property type="entry name" value="TWO-COMPONENT HISTIDINE PROTEIN KINASE"/>
    <property type="match status" value="1"/>
</dbReference>
<evidence type="ECO:0000313" key="10">
    <source>
        <dbReference type="Proteomes" id="UP000177583"/>
    </source>
</evidence>
<dbReference type="SMART" id="SM00388">
    <property type="entry name" value="HisKA"/>
    <property type="match status" value="1"/>
</dbReference>
<dbReference type="Pfam" id="PF02518">
    <property type="entry name" value="HATPase_c"/>
    <property type="match status" value="1"/>
</dbReference>
<dbReference type="Gene3D" id="1.10.287.130">
    <property type="match status" value="1"/>
</dbReference>
<dbReference type="PRINTS" id="PR00344">
    <property type="entry name" value="BCTRLSENSOR"/>
</dbReference>
<accession>A0A1F6GQB5</accession>
<feature type="domain" description="Response regulatory" evidence="8">
    <location>
        <begin position="5"/>
        <end position="121"/>
    </location>
</feature>
<protein>
    <recommendedName>
        <fullName evidence="2">histidine kinase</fullName>
        <ecNumber evidence="2">2.7.13.3</ecNumber>
    </recommendedName>
</protein>